<protein>
    <submittedName>
        <fullName evidence="2">Pyridoxamine 5'-phosphate oxidase family protein</fullName>
    </submittedName>
</protein>
<dbReference type="SUPFAM" id="SSF50475">
    <property type="entry name" value="FMN-binding split barrel"/>
    <property type="match status" value="1"/>
</dbReference>
<dbReference type="InterPro" id="IPR011576">
    <property type="entry name" value="Pyridox_Oxase_N"/>
</dbReference>
<gene>
    <name evidence="2" type="ORF">ACFPIH_08520</name>
</gene>
<sequence>MTSGQFDFDVDAFLAEPLTARLATDGPTVRPVWFLWEEGAFWVMTGPWARLPERVAKDPEVALVVDECDLATGRIRQVTARGRGELVPFDVARGRRKLTRYLGPDESLWDARFVGYLYDDTGEYGGAMWLRLVPASLSAKDLSYSVSPAASPSATSPSSS</sequence>
<proteinExistence type="predicted"/>
<comment type="caution">
    <text evidence="2">The sequence shown here is derived from an EMBL/GenBank/DDBJ whole genome shotgun (WGS) entry which is preliminary data.</text>
</comment>
<keyword evidence="3" id="KW-1185">Reference proteome</keyword>
<dbReference type="RefSeq" id="WP_381169832.1">
    <property type="nucleotide sequence ID" value="NZ_JBHSFK010000004.1"/>
</dbReference>
<organism evidence="2 3">
    <name type="scientific">Streptomyces vulcanius</name>
    <dbReference type="NCBI Taxonomy" id="1441876"/>
    <lineage>
        <taxon>Bacteria</taxon>
        <taxon>Bacillati</taxon>
        <taxon>Actinomycetota</taxon>
        <taxon>Actinomycetes</taxon>
        <taxon>Kitasatosporales</taxon>
        <taxon>Streptomycetaceae</taxon>
        <taxon>Streptomyces</taxon>
    </lineage>
</organism>
<evidence type="ECO:0000313" key="2">
    <source>
        <dbReference type="EMBL" id="MFC4499573.1"/>
    </source>
</evidence>
<dbReference type="EMBL" id="JBHSFK010000004">
    <property type="protein sequence ID" value="MFC4499573.1"/>
    <property type="molecule type" value="Genomic_DNA"/>
</dbReference>
<dbReference type="Pfam" id="PF01243">
    <property type="entry name" value="PNPOx_N"/>
    <property type="match status" value="1"/>
</dbReference>
<reference evidence="3" key="1">
    <citation type="journal article" date="2019" name="Int. J. Syst. Evol. Microbiol.">
        <title>The Global Catalogue of Microorganisms (GCM) 10K type strain sequencing project: providing services to taxonomists for standard genome sequencing and annotation.</title>
        <authorList>
            <consortium name="The Broad Institute Genomics Platform"/>
            <consortium name="The Broad Institute Genome Sequencing Center for Infectious Disease"/>
            <person name="Wu L."/>
            <person name="Ma J."/>
        </authorList>
    </citation>
    <scope>NUCLEOTIDE SEQUENCE [LARGE SCALE GENOMIC DNA]</scope>
    <source>
        <strain evidence="3">CGMCC 4.7177</strain>
    </source>
</reference>
<dbReference type="Proteomes" id="UP001595839">
    <property type="component" value="Unassembled WGS sequence"/>
</dbReference>
<dbReference type="InterPro" id="IPR012349">
    <property type="entry name" value="Split_barrel_FMN-bd"/>
</dbReference>
<evidence type="ECO:0000259" key="1">
    <source>
        <dbReference type="Pfam" id="PF01243"/>
    </source>
</evidence>
<accession>A0ABV9AMH6</accession>
<evidence type="ECO:0000313" key="3">
    <source>
        <dbReference type="Proteomes" id="UP001595839"/>
    </source>
</evidence>
<feature type="domain" description="Pyridoxamine 5'-phosphate oxidase N-terminal" evidence="1">
    <location>
        <begin position="10"/>
        <end position="88"/>
    </location>
</feature>
<dbReference type="Gene3D" id="2.30.110.10">
    <property type="entry name" value="Electron Transport, Fmn-binding Protein, Chain A"/>
    <property type="match status" value="1"/>
</dbReference>
<name>A0ABV9AMH6_9ACTN</name>